<evidence type="ECO:0000256" key="4">
    <source>
        <dbReference type="ARBA" id="ARBA00022505"/>
    </source>
</evidence>
<dbReference type="InterPro" id="IPR018392">
    <property type="entry name" value="LysM"/>
</dbReference>
<dbReference type="InterPro" id="IPR036779">
    <property type="entry name" value="LysM_dom_sf"/>
</dbReference>
<proteinExistence type="predicted"/>
<dbReference type="Gene3D" id="2.40.40.20">
    <property type="match status" value="1"/>
</dbReference>
<dbReference type="Pfam" id="PF00384">
    <property type="entry name" value="Molybdopterin"/>
    <property type="match status" value="1"/>
</dbReference>
<keyword evidence="8" id="KW-0411">Iron-sulfur</keyword>
<dbReference type="GO" id="GO:0016491">
    <property type="term" value="F:oxidoreductase activity"/>
    <property type="evidence" value="ECO:0007669"/>
    <property type="project" value="UniProtKB-KW"/>
</dbReference>
<dbReference type="Pfam" id="PF04879">
    <property type="entry name" value="Molybdop_Fe4S4"/>
    <property type="match status" value="1"/>
</dbReference>
<feature type="region of interest" description="Disordered" evidence="9">
    <location>
        <begin position="348"/>
        <end position="374"/>
    </location>
</feature>
<evidence type="ECO:0000256" key="8">
    <source>
        <dbReference type="ARBA" id="ARBA00023014"/>
    </source>
</evidence>
<keyword evidence="3" id="KW-0004">4Fe-4S</keyword>
<evidence type="ECO:0000313" key="12">
    <source>
        <dbReference type="EMBL" id="TDY44008.1"/>
    </source>
</evidence>
<dbReference type="OrthoDB" id="9805142at2"/>
<sequence length="823" mass="92158">MAWDTERTDINVNSQGDVEKWVYSTCNICSIGCGCYIAVNGNRIVGIKGNAKHPVNRGRLGPKGENQWHANNSADRLLTPLLRDSDGVLRPVSWDNAMEVLVTRSRAALHRFGSEGIAIYSTGQGMLEDYYTIAKIGRAGLRSHLLDANTRLCTATTEWCLLQSFGADGTPAGYEDIDVTQTLMLFGHNVAETGTVLFERIMARKQKTGKPYIIVVDPRRTWTAQAADLHLQILPGTNLALLNGITHLLLKHGWIDRDFIANHTVGFADVEQAVRDWTLERTAKETDVPETQIAEAARRLGTTPSLVCTTLQGAYQSVDATATCIAINNIHLLRGLIGKPGCGPLHMAGQPSSSTNRTVGGVGSYPAHRNPSNPKHLQEMAELWNVDAARLEIGAEKDIEYFVDKMERGQLGLFWNIHTNPMVSLPNRLRARRAFERTFVVVQDCFLTETCEVADLVLPTAMWGEKEGLMENADRMINVCEVAVNPPPGVRSDFDIFIDYARRMDFRDKDGNPLIQYTTPRECFEEWKRVSKGRPCDMTAMTYEKIKEQNGMQWPANEAHPNGTPRLYQDLVFHTQVDDAQTYGFHMKTGRARTRKEFEALGANGRAILYGLTYDPPAEQPSAKYPFWLTTGRVVWHWHTRTKTGRAPALHMATSQGYVEIHPDDATLLGILPGELVRISSPRGNITVPARIVDTIRPGLVFVPFHFGSWQEHQAANELTVDLVDPISKQPVYKQSACRIEKVRQHHTVAHGETFGRIAERYQLTPEQLAKANRMTPPYRPDVGSHLEIPSMANPVSPPYMLYRKLDLFPHFRLANLDPKEGE</sequence>
<evidence type="ECO:0000256" key="2">
    <source>
        <dbReference type="ARBA" id="ARBA00001966"/>
    </source>
</evidence>
<dbReference type="SUPFAM" id="SSF50692">
    <property type="entry name" value="ADC-like"/>
    <property type="match status" value="1"/>
</dbReference>
<dbReference type="CDD" id="cd00508">
    <property type="entry name" value="MopB_CT_Fdh-Nap-like"/>
    <property type="match status" value="1"/>
</dbReference>
<dbReference type="Pfam" id="PF01568">
    <property type="entry name" value="Molydop_binding"/>
    <property type="match status" value="1"/>
</dbReference>
<comment type="cofactor">
    <cofactor evidence="1">
        <name>Mo-bis(molybdopterin guanine dinucleotide)</name>
        <dbReference type="ChEBI" id="CHEBI:60539"/>
    </cofactor>
</comment>
<dbReference type="GO" id="GO:0043546">
    <property type="term" value="F:molybdopterin cofactor binding"/>
    <property type="evidence" value="ECO:0007669"/>
    <property type="project" value="InterPro"/>
</dbReference>
<evidence type="ECO:0000256" key="3">
    <source>
        <dbReference type="ARBA" id="ARBA00022485"/>
    </source>
</evidence>
<dbReference type="Gene3D" id="3.40.228.10">
    <property type="entry name" value="Dimethylsulfoxide Reductase, domain 2"/>
    <property type="match status" value="1"/>
</dbReference>
<dbReference type="InterPro" id="IPR006656">
    <property type="entry name" value="Mopterin_OxRdtase"/>
</dbReference>
<dbReference type="PANTHER" id="PTHR43105:SF10">
    <property type="entry name" value="NADH-QUINONE OXIDOREDUCTASE SUBUNIT G"/>
    <property type="match status" value="1"/>
</dbReference>
<evidence type="ECO:0000256" key="9">
    <source>
        <dbReference type="SAM" id="MobiDB-lite"/>
    </source>
</evidence>
<comment type="caution">
    <text evidence="12">The sequence shown here is derived from an EMBL/GenBank/DDBJ whole genome shotgun (WGS) entry which is preliminary data.</text>
</comment>
<evidence type="ECO:0000259" key="11">
    <source>
        <dbReference type="PROSITE" id="PS51782"/>
    </source>
</evidence>
<dbReference type="GO" id="GO:0046872">
    <property type="term" value="F:metal ion binding"/>
    <property type="evidence" value="ECO:0007669"/>
    <property type="project" value="UniProtKB-KW"/>
</dbReference>
<evidence type="ECO:0000256" key="7">
    <source>
        <dbReference type="ARBA" id="ARBA00023004"/>
    </source>
</evidence>
<dbReference type="Gene3D" id="2.20.25.90">
    <property type="entry name" value="ADC-like domains"/>
    <property type="match status" value="1"/>
</dbReference>
<dbReference type="Proteomes" id="UP000294581">
    <property type="component" value="Unassembled WGS sequence"/>
</dbReference>
<dbReference type="InterPro" id="IPR006657">
    <property type="entry name" value="MoPterin_dinucl-bd_dom"/>
</dbReference>
<evidence type="ECO:0000259" key="10">
    <source>
        <dbReference type="PROSITE" id="PS51669"/>
    </source>
</evidence>
<evidence type="ECO:0000256" key="5">
    <source>
        <dbReference type="ARBA" id="ARBA00022723"/>
    </source>
</evidence>
<keyword evidence="4" id="KW-0500">Molybdenum</keyword>
<protein>
    <submittedName>
        <fullName evidence="12">Anaerobic selenocysteine-containing dehydrogenase</fullName>
    </submittedName>
</protein>
<feature type="domain" description="LysM" evidence="11">
    <location>
        <begin position="745"/>
        <end position="789"/>
    </location>
</feature>
<dbReference type="PANTHER" id="PTHR43105">
    <property type="entry name" value="RESPIRATORY NITRATE REDUCTASE"/>
    <property type="match status" value="1"/>
</dbReference>
<dbReference type="InterPro" id="IPR006963">
    <property type="entry name" value="Mopterin_OxRdtase_4Fe-4S_dom"/>
</dbReference>
<dbReference type="PROSITE" id="PS51257">
    <property type="entry name" value="PROKAR_LIPOPROTEIN"/>
    <property type="match status" value="1"/>
</dbReference>
<dbReference type="InterPro" id="IPR050123">
    <property type="entry name" value="Prok_molybdopt-oxidoreductase"/>
</dbReference>
<keyword evidence="7" id="KW-0408">Iron</keyword>
<comment type="cofactor">
    <cofactor evidence="2">
        <name>[4Fe-4S] cluster</name>
        <dbReference type="ChEBI" id="CHEBI:49883"/>
    </cofactor>
</comment>
<dbReference type="InterPro" id="IPR009010">
    <property type="entry name" value="Asp_de-COase-like_dom_sf"/>
</dbReference>
<name>A0A4R8LMA8_9BACL</name>
<evidence type="ECO:0000256" key="1">
    <source>
        <dbReference type="ARBA" id="ARBA00001942"/>
    </source>
</evidence>
<dbReference type="EMBL" id="SORF01000010">
    <property type="protein sequence ID" value="TDY44008.1"/>
    <property type="molecule type" value="Genomic_DNA"/>
</dbReference>
<keyword evidence="5" id="KW-0479">Metal-binding</keyword>
<evidence type="ECO:0000256" key="6">
    <source>
        <dbReference type="ARBA" id="ARBA00023002"/>
    </source>
</evidence>
<feature type="domain" description="4Fe-4S Mo/W bis-MGD-type" evidence="10">
    <location>
        <begin position="19"/>
        <end position="75"/>
    </location>
</feature>
<dbReference type="SUPFAM" id="SSF53706">
    <property type="entry name" value="Formate dehydrogenase/DMSO reductase, domains 1-3"/>
    <property type="match status" value="1"/>
</dbReference>
<gene>
    <name evidence="12" type="ORF">C7445_11052</name>
</gene>
<keyword evidence="13" id="KW-1185">Reference proteome</keyword>
<dbReference type="PROSITE" id="PS51669">
    <property type="entry name" value="4FE4S_MOW_BIS_MGD"/>
    <property type="match status" value="1"/>
</dbReference>
<keyword evidence="6" id="KW-0560">Oxidoreductase</keyword>
<accession>A0A4R8LMA8</accession>
<dbReference type="Gene3D" id="3.10.350.10">
    <property type="entry name" value="LysM domain"/>
    <property type="match status" value="1"/>
</dbReference>
<dbReference type="FunFam" id="2.40.40.20:FF:000005">
    <property type="entry name" value="Periplasmic nitrate reductase"/>
    <property type="match status" value="1"/>
</dbReference>
<evidence type="ECO:0000313" key="13">
    <source>
        <dbReference type="Proteomes" id="UP000294581"/>
    </source>
</evidence>
<dbReference type="Gene3D" id="3.40.50.740">
    <property type="match status" value="1"/>
</dbReference>
<dbReference type="AlphaFoldDB" id="A0A4R8LMA8"/>
<dbReference type="GO" id="GO:0051539">
    <property type="term" value="F:4 iron, 4 sulfur cluster binding"/>
    <property type="evidence" value="ECO:0007669"/>
    <property type="project" value="UniProtKB-KW"/>
</dbReference>
<dbReference type="SMART" id="SM00926">
    <property type="entry name" value="Molybdop_Fe4S4"/>
    <property type="match status" value="1"/>
</dbReference>
<dbReference type="SUPFAM" id="SSF54106">
    <property type="entry name" value="LysM domain"/>
    <property type="match status" value="1"/>
</dbReference>
<dbReference type="RefSeq" id="WP_134160146.1">
    <property type="nucleotide sequence ID" value="NZ_SORF01000010.1"/>
</dbReference>
<organism evidence="12 13">
    <name type="scientific">Alicyclobacillus sacchari</name>
    <dbReference type="NCBI Taxonomy" id="392010"/>
    <lineage>
        <taxon>Bacteria</taxon>
        <taxon>Bacillati</taxon>
        <taxon>Bacillota</taxon>
        <taxon>Bacilli</taxon>
        <taxon>Bacillales</taxon>
        <taxon>Alicyclobacillaceae</taxon>
        <taxon>Alicyclobacillus</taxon>
    </lineage>
</organism>
<dbReference type="PROSITE" id="PS51782">
    <property type="entry name" value="LYSM"/>
    <property type="match status" value="1"/>
</dbReference>
<dbReference type="CDD" id="cd00118">
    <property type="entry name" value="LysM"/>
    <property type="match status" value="1"/>
</dbReference>
<reference evidence="12 13" key="1">
    <citation type="submission" date="2019-03" db="EMBL/GenBank/DDBJ databases">
        <title>Genomic Encyclopedia of Type Strains, Phase IV (KMG-IV): sequencing the most valuable type-strain genomes for metagenomic binning, comparative biology and taxonomic classification.</title>
        <authorList>
            <person name="Goeker M."/>
        </authorList>
    </citation>
    <scope>NUCLEOTIDE SEQUENCE [LARGE SCALE GENOMIC DNA]</scope>
    <source>
        <strain evidence="12 13">DSM 17974</strain>
    </source>
</reference>
<dbReference type="SMART" id="SM00257">
    <property type="entry name" value="LysM"/>
    <property type="match status" value="1"/>
</dbReference>
<dbReference type="Pfam" id="PF01476">
    <property type="entry name" value="LysM"/>
    <property type="match status" value="1"/>
</dbReference>